<evidence type="ECO:0000313" key="1">
    <source>
        <dbReference type="EMBL" id="KAK7925095.1"/>
    </source>
</evidence>
<dbReference type="PANTHER" id="PTHR31025:SF19">
    <property type="entry name" value="SI:CH73-42K18.1-RELATED"/>
    <property type="match status" value="1"/>
</dbReference>
<name>A0AAW0PLS3_9GOBI</name>
<keyword evidence="2" id="KW-1185">Reference proteome</keyword>
<dbReference type="AlphaFoldDB" id="A0AAW0PLS3"/>
<sequence>MEDEMKKKTPNGRLIKPNMDLTFALRRIEVVEKTPPISLLMKRWPALFSNEQICLEFKRIVGKDLQQEFYSALDTPHYPSFGNFQSEEGQRGRTSMDPTEKRTVALRGLPYLLGDNPTEFFKSSFDGDESFGQIDVGILLVNPEGVSPPTADLHPASLKIVLEGEVVVDKLKTLPDAVCLLFGLTYGLHLNYPKKIQNTLQFIQQSQFVGATLDRAMRVDIPSECRSVVGVQYD</sequence>
<proteinExistence type="predicted"/>
<dbReference type="EMBL" id="JBBPFD010000005">
    <property type="protein sequence ID" value="KAK7925095.1"/>
    <property type="molecule type" value="Genomic_DNA"/>
</dbReference>
<dbReference type="Proteomes" id="UP001460270">
    <property type="component" value="Unassembled WGS sequence"/>
</dbReference>
<protein>
    <submittedName>
        <fullName evidence="1">Uncharacterized protein</fullName>
    </submittedName>
</protein>
<dbReference type="PANTHER" id="PTHR31025">
    <property type="entry name" value="SI:CH211-196P9.1-RELATED"/>
    <property type="match status" value="1"/>
</dbReference>
<comment type="caution">
    <text evidence="1">The sequence shown here is derived from an EMBL/GenBank/DDBJ whole genome shotgun (WGS) entry which is preliminary data.</text>
</comment>
<reference evidence="2" key="1">
    <citation type="submission" date="2024-04" db="EMBL/GenBank/DDBJ databases">
        <title>Salinicola lusitanus LLJ914,a marine bacterium isolated from the Okinawa Trough.</title>
        <authorList>
            <person name="Li J."/>
        </authorList>
    </citation>
    <scope>NUCLEOTIDE SEQUENCE [LARGE SCALE GENOMIC DNA]</scope>
</reference>
<evidence type="ECO:0000313" key="2">
    <source>
        <dbReference type="Proteomes" id="UP001460270"/>
    </source>
</evidence>
<gene>
    <name evidence="1" type="ORF">WMY93_007405</name>
</gene>
<organism evidence="1 2">
    <name type="scientific">Mugilogobius chulae</name>
    <name type="common">yellowstripe goby</name>
    <dbReference type="NCBI Taxonomy" id="88201"/>
    <lineage>
        <taxon>Eukaryota</taxon>
        <taxon>Metazoa</taxon>
        <taxon>Chordata</taxon>
        <taxon>Craniata</taxon>
        <taxon>Vertebrata</taxon>
        <taxon>Euteleostomi</taxon>
        <taxon>Actinopterygii</taxon>
        <taxon>Neopterygii</taxon>
        <taxon>Teleostei</taxon>
        <taxon>Neoteleostei</taxon>
        <taxon>Acanthomorphata</taxon>
        <taxon>Gobiaria</taxon>
        <taxon>Gobiiformes</taxon>
        <taxon>Gobioidei</taxon>
        <taxon>Gobiidae</taxon>
        <taxon>Gobionellinae</taxon>
        <taxon>Mugilogobius</taxon>
    </lineage>
</organism>
<accession>A0AAW0PLS3</accession>